<dbReference type="PANTHER" id="PTHR43842">
    <property type="entry name" value="PROPIONYL-COA CARBOXYLASE BETA CHAIN"/>
    <property type="match status" value="1"/>
</dbReference>
<dbReference type="SUPFAM" id="SSF52096">
    <property type="entry name" value="ClpP/crotonase"/>
    <property type="match status" value="2"/>
</dbReference>
<gene>
    <name evidence="5" type="ORF">METZ01_LOCUS7067</name>
</gene>
<evidence type="ECO:0000259" key="3">
    <source>
        <dbReference type="PROSITE" id="PS50980"/>
    </source>
</evidence>
<dbReference type="GO" id="GO:0004658">
    <property type="term" value="F:propionyl-CoA carboxylase activity"/>
    <property type="evidence" value="ECO:0007669"/>
    <property type="project" value="TreeGrafter"/>
</dbReference>
<evidence type="ECO:0000313" key="5">
    <source>
        <dbReference type="EMBL" id="SUZ54213.1"/>
    </source>
</evidence>
<dbReference type="InterPro" id="IPR051047">
    <property type="entry name" value="AccD/PCCB"/>
</dbReference>
<name>A0A381NL06_9ZZZZ</name>
<dbReference type="EMBL" id="UINC01000375">
    <property type="protein sequence ID" value="SUZ54213.1"/>
    <property type="molecule type" value="Genomic_DNA"/>
</dbReference>
<evidence type="ECO:0008006" key="6">
    <source>
        <dbReference type="Google" id="ProtNLM"/>
    </source>
</evidence>
<reference evidence="5" key="1">
    <citation type="submission" date="2018-05" db="EMBL/GenBank/DDBJ databases">
        <authorList>
            <person name="Lanie J.A."/>
            <person name="Ng W.-L."/>
            <person name="Kazmierczak K.M."/>
            <person name="Andrzejewski T.M."/>
            <person name="Davidsen T.M."/>
            <person name="Wayne K.J."/>
            <person name="Tettelin H."/>
            <person name="Glass J.I."/>
            <person name="Rusch D."/>
            <person name="Podicherti R."/>
            <person name="Tsui H.-C.T."/>
            <person name="Winkler M.E."/>
        </authorList>
    </citation>
    <scope>NUCLEOTIDE SEQUENCE</scope>
</reference>
<feature type="region of interest" description="Disordered" evidence="1">
    <location>
        <begin position="1"/>
        <end position="30"/>
    </location>
</feature>
<dbReference type="GO" id="GO:0009317">
    <property type="term" value="C:acetyl-CoA carboxylase complex"/>
    <property type="evidence" value="ECO:0007669"/>
    <property type="project" value="TreeGrafter"/>
</dbReference>
<keyword evidence="2" id="KW-1133">Transmembrane helix</keyword>
<keyword evidence="2" id="KW-0812">Transmembrane</keyword>
<dbReference type="PANTHER" id="PTHR43842:SF2">
    <property type="entry name" value="PROPIONYL-COA CARBOXYLASE BETA CHAIN, MITOCHONDRIAL"/>
    <property type="match status" value="1"/>
</dbReference>
<dbReference type="InterPro" id="IPR029045">
    <property type="entry name" value="ClpP/crotonase-like_dom_sf"/>
</dbReference>
<dbReference type="PROSITE" id="PS50980">
    <property type="entry name" value="COA_CT_NTER"/>
    <property type="match status" value="1"/>
</dbReference>
<feature type="transmembrane region" description="Helical" evidence="2">
    <location>
        <begin position="38"/>
        <end position="58"/>
    </location>
</feature>
<feature type="domain" description="CoA carboxyltransferase N-terminal" evidence="3">
    <location>
        <begin position="160"/>
        <end position="416"/>
    </location>
</feature>
<organism evidence="5">
    <name type="scientific">marine metagenome</name>
    <dbReference type="NCBI Taxonomy" id="408172"/>
    <lineage>
        <taxon>unclassified sequences</taxon>
        <taxon>metagenomes</taxon>
        <taxon>ecological metagenomes</taxon>
    </lineage>
</organism>
<sequence>MADTQDNSKRHATPPSSPDRSARAGTGPRSIEGRFKLLGVPVGTTVAGAAILATLRAWNKRRLARKRQHNQATAVSQALEPGETQALAAAGDGDISLAPQAAELKGTIVTGPLPVPLAGKTTDASETSPDDQTPLNHDGVTPDPQAEGSRTAPTTESESGQNADDPLAAQRAALRLGGGQKRIDAQHARGKLTARERIERILDPGTFQEVSPYIKHRHSGFGLEKQRHGGDGVVTGFGLIEGRRVAVFAQDFTVLGGSFSEVQAQKVGQLLDSATTAGLPIIALLDSVGARIQEGVWSLAGFGDLFWRNTQASGVVPQISLMLGPCAGGAVYSPGLTDFVMMTRSGSYMFITGPDVIKTVTGEEVDVETLGGASTHAATSGVAHFVADDENDAFQLTRRLLSYLPSNNADPPPVLEPDERLAPNTEALDRLIPESTETAYDVREVISLIADRGSFLEVHAEFAPNAAVGFARLDGRVAAFVANQPSHLAGVLDINASDKIARFIRFADAFNIPIVTLVDCPGFLPGAGQEHDGIIRHGAKIVYAYSEATVPKISIVLRKAYGGAYIVMSSKMIRTDVCFAWPTAEIAVMGPKGAVSILYAKQLASTAPESRGSERARLEGEFQERFNSPFVAAASGHIDDVIYPRETRTKISTALEFLKDKQPSTPPKKHGNIPL</sequence>
<feature type="compositionally biased region" description="Polar residues" evidence="1">
    <location>
        <begin position="122"/>
        <end position="135"/>
    </location>
</feature>
<protein>
    <recommendedName>
        <fullName evidence="6">CoA carboxyltransferase N-terminal domain-containing protein</fullName>
    </recommendedName>
</protein>
<dbReference type="Gene3D" id="3.90.226.10">
    <property type="entry name" value="2-enoyl-CoA Hydratase, Chain A, domain 1"/>
    <property type="match status" value="2"/>
</dbReference>
<evidence type="ECO:0000256" key="2">
    <source>
        <dbReference type="SAM" id="Phobius"/>
    </source>
</evidence>
<evidence type="ECO:0000256" key="1">
    <source>
        <dbReference type="SAM" id="MobiDB-lite"/>
    </source>
</evidence>
<dbReference type="FunFam" id="3.90.226.10:FF:000016">
    <property type="entry name" value="Propionyl-CoA carboxylase, beta subunit"/>
    <property type="match status" value="1"/>
</dbReference>
<dbReference type="AlphaFoldDB" id="A0A381NL06"/>
<evidence type="ECO:0000259" key="4">
    <source>
        <dbReference type="PROSITE" id="PS50989"/>
    </source>
</evidence>
<proteinExistence type="predicted"/>
<keyword evidence="2" id="KW-0472">Membrane</keyword>
<dbReference type="InterPro" id="IPR034733">
    <property type="entry name" value="AcCoA_carboxyl_beta"/>
</dbReference>
<accession>A0A381NL06</accession>
<feature type="region of interest" description="Disordered" evidence="1">
    <location>
        <begin position="110"/>
        <end position="165"/>
    </location>
</feature>
<dbReference type="PROSITE" id="PS50989">
    <property type="entry name" value="COA_CT_CTER"/>
    <property type="match status" value="1"/>
</dbReference>
<feature type="domain" description="CoA carboxyltransferase C-terminal" evidence="4">
    <location>
        <begin position="427"/>
        <end position="661"/>
    </location>
</feature>
<dbReference type="InterPro" id="IPR011762">
    <property type="entry name" value="COA_CT_N"/>
</dbReference>
<dbReference type="Pfam" id="PF01039">
    <property type="entry name" value="Carboxyl_trans"/>
    <property type="match status" value="1"/>
</dbReference>
<dbReference type="InterPro" id="IPR011763">
    <property type="entry name" value="COA_CT_C"/>
</dbReference>
<feature type="compositionally biased region" description="Polar residues" evidence="1">
    <location>
        <begin position="151"/>
        <end position="162"/>
    </location>
</feature>